<dbReference type="Pfam" id="PF00763">
    <property type="entry name" value="THF_DHG_CYH"/>
    <property type="match status" value="1"/>
</dbReference>
<feature type="domain" description="Tetrahydrofolate dehydrogenase/cyclohydrolase NAD(P)-binding" evidence="11">
    <location>
        <begin position="135"/>
        <end position="273"/>
    </location>
</feature>
<keyword evidence="4 9" id="KW-0378">Hydrolase</keyword>
<dbReference type="GO" id="GO:0035999">
    <property type="term" value="P:tetrahydrofolate interconversion"/>
    <property type="evidence" value="ECO:0007669"/>
    <property type="project" value="UniProtKB-UniRule"/>
</dbReference>
<comment type="caution">
    <text evidence="9">Lacks conserved residue(s) required for the propagation of feature annotation.</text>
</comment>
<dbReference type="Gene3D" id="3.40.50.10860">
    <property type="entry name" value="Leucine Dehydrogenase, chain A, domain 1"/>
    <property type="match status" value="1"/>
</dbReference>
<dbReference type="Proteomes" id="UP000753196">
    <property type="component" value="Unassembled WGS sequence"/>
</dbReference>
<dbReference type="GO" id="GO:0000105">
    <property type="term" value="P:L-histidine biosynthetic process"/>
    <property type="evidence" value="ECO:0007669"/>
    <property type="project" value="UniProtKB-KW"/>
</dbReference>
<evidence type="ECO:0000256" key="4">
    <source>
        <dbReference type="ARBA" id="ARBA00022801"/>
    </source>
</evidence>
<dbReference type="EMBL" id="JACQCR010000012">
    <property type="protein sequence ID" value="MBI3630823.1"/>
    <property type="molecule type" value="Genomic_DNA"/>
</dbReference>
<evidence type="ECO:0000256" key="8">
    <source>
        <dbReference type="ARBA" id="ARBA00023268"/>
    </source>
</evidence>
<comment type="caution">
    <text evidence="12">The sequence shown here is derived from an EMBL/GenBank/DDBJ whole genome shotgun (WGS) entry which is preliminary data.</text>
</comment>
<reference evidence="12" key="1">
    <citation type="submission" date="2020-07" db="EMBL/GenBank/DDBJ databases">
        <title>Huge and variable diversity of episymbiotic CPR bacteria and DPANN archaea in groundwater ecosystems.</title>
        <authorList>
            <person name="He C.Y."/>
            <person name="Keren R."/>
            <person name="Whittaker M."/>
            <person name="Farag I.F."/>
            <person name="Doudna J."/>
            <person name="Cate J.H.D."/>
            <person name="Banfield J.F."/>
        </authorList>
    </citation>
    <scope>NUCLEOTIDE SEQUENCE</scope>
    <source>
        <strain evidence="12">NC_groundwater_973_Pr1_S-0.2um_54_13</strain>
    </source>
</reference>
<dbReference type="InterPro" id="IPR046346">
    <property type="entry name" value="Aminoacid_DH-like_N_sf"/>
</dbReference>
<dbReference type="InterPro" id="IPR036291">
    <property type="entry name" value="NAD(P)-bd_dom_sf"/>
</dbReference>
<evidence type="ECO:0000256" key="5">
    <source>
        <dbReference type="ARBA" id="ARBA00022857"/>
    </source>
</evidence>
<dbReference type="InterPro" id="IPR000672">
    <property type="entry name" value="THF_DH/CycHdrlase"/>
</dbReference>
<dbReference type="GO" id="GO:0004488">
    <property type="term" value="F:methylenetetrahydrofolate dehydrogenase (NADP+) activity"/>
    <property type="evidence" value="ECO:0007669"/>
    <property type="project" value="UniProtKB-UniRule"/>
</dbReference>
<dbReference type="PANTHER" id="PTHR48099">
    <property type="entry name" value="C-1-TETRAHYDROFOLATE SYNTHASE, CYTOPLASMIC-RELATED"/>
    <property type="match status" value="1"/>
</dbReference>
<name>A0A932VR16_9BACT</name>
<comment type="catalytic activity">
    <reaction evidence="9">
        <text>(6R)-5,10-methylene-5,6,7,8-tetrahydrofolate + NADP(+) = (6R)-5,10-methenyltetrahydrofolate + NADPH</text>
        <dbReference type="Rhea" id="RHEA:22812"/>
        <dbReference type="ChEBI" id="CHEBI:15636"/>
        <dbReference type="ChEBI" id="CHEBI:57455"/>
        <dbReference type="ChEBI" id="CHEBI:57783"/>
        <dbReference type="ChEBI" id="CHEBI:58349"/>
        <dbReference type="EC" id="1.5.1.5"/>
    </reaction>
</comment>
<keyword evidence="9" id="KW-0368">Histidine biosynthesis</keyword>
<comment type="pathway">
    <text evidence="1 9">One-carbon metabolism; tetrahydrofolate interconversion.</text>
</comment>
<dbReference type="GO" id="GO:0009086">
    <property type="term" value="P:methionine biosynthetic process"/>
    <property type="evidence" value="ECO:0007669"/>
    <property type="project" value="UniProtKB-KW"/>
</dbReference>
<evidence type="ECO:0000259" key="11">
    <source>
        <dbReference type="Pfam" id="PF02882"/>
    </source>
</evidence>
<comment type="catalytic activity">
    <reaction evidence="9">
        <text>(6R)-5,10-methenyltetrahydrofolate + H2O = (6R)-10-formyltetrahydrofolate + H(+)</text>
        <dbReference type="Rhea" id="RHEA:23700"/>
        <dbReference type="ChEBI" id="CHEBI:15377"/>
        <dbReference type="ChEBI" id="CHEBI:15378"/>
        <dbReference type="ChEBI" id="CHEBI:57455"/>
        <dbReference type="ChEBI" id="CHEBI:195366"/>
        <dbReference type="EC" id="3.5.4.9"/>
    </reaction>
</comment>
<comment type="function">
    <text evidence="9">Catalyzes the oxidation of 5,10-methylenetetrahydrofolate to 5,10-methenyltetrahydrofolate and then the hydrolysis of 5,10-methenyltetrahydrofolate to 10-formyltetrahydrofolate.</text>
</comment>
<evidence type="ECO:0000256" key="9">
    <source>
        <dbReference type="HAMAP-Rule" id="MF_01576"/>
    </source>
</evidence>
<gene>
    <name evidence="9" type="primary">folD</name>
    <name evidence="12" type="ORF">HY221_00600</name>
</gene>
<evidence type="ECO:0000256" key="3">
    <source>
        <dbReference type="ARBA" id="ARBA00022755"/>
    </source>
</evidence>
<dbReference type="SUPFAM" id="SSF51735">
    <property type="entry name" value="NAD(P)-binding Rossmann-fold domains"/>
    <property type="match status" value="1"/>
</dbReference>
<evidence type="ECO:0000256" key="1">
    <source>
        <dbReference type="ARBA" id="ARBA00004777"/>
    </source>
</evidence>
<dbReference type="PANTHER" id="PTHR48099:SF5">
    <property type="entry name" value="C-1-TETRAHYDROFOLATE SYNTHASE, CYTOPLASMIC"/>
    <property type="match status" value="1"/>
</dbReference>
<comment type="subunit">
    <text evidence="9">Homodimer.</text>
</comment>
<comment type="similarity">
    <text evidence="9">Belongs to the tetrahydrofolate dehydrogenase/cyclohydrolase family.</text>
</comment>
<evidence type="ECO:0000313" key="12">
    <source>
        <dbReference type="EMBL" id="MBI3630823.1"/>
    </source>
</evidence>
<keyword evidence="7 9" id="KW-0486">Methionine biosynthesis</keyword>
<dbReference type="EC" id="1.5.1.5" evidence="9"/>
<proteinExistence type="inferred from homology"/>
<keyword evidence="2 9" id="KW-0554">One-carbon metabolism</keyword>
<keyword evidence="9" id="KW-0028">Amino-acid biosynthesis</keyword>
<dbReference type="GO" id="GO:0004477">
    <property type="term" value="F:methenyltetrahydrofolate cyclohydrolase activity"/>
    <property type="evidence" value="ECO:0007669"/>
    <property type="project" value="UniProtKB-UniRule"/>
</dbReference>
<dbReference type="PRINTS" id="PR00085">
    <property type="entry name" value="THFDHDRGNASE"/>
</dbReference>
<dbReference type="EC" id="3.5.4.9" evidence="9"/>
<evidence type="ECO:0000259" key="10">
    <source>
        <dbReference type="Pfam" id="PF00763"/>
    </source>
</evidence>
<evidence type="ECO:0000256" key="2">
    <source>
        <dbReference type="ARBA" id="ARBA00022563"/>
    </source>
</evidence>
<protein>
    <recommendedName>
        <fullName evidence="9">Bifunctional protein FolD</fullName>
    </recommendedName>
    <domain>
        <recommendedName>
            <fullName evidence="9">Methylenetetrahydrofolate dehydrogenase</fullName>
            <ecNumber evidence="9">1.5.1.5</ecNumber>
        </recommendedName>
    </domain>
    <domain>
        <recommendedName>
            <fullName evidence="9">Methenyltetrahydrofolate cyclohydrolase</fullName>
            <ecNumber evidence="9">3.5.4.9</ecNumber>
        </recommendedName>
    </domain>
</protein>
<keyword evidence="3 9" id="KW-0658">Purine biosynthesis</keyword>
<evidence type="ECO:0000313" key="13">
    <source>
        <dbReference type="Proteomes" id="UP000753196"/>
    </source>
</evidence>
<feature type="binding site" evidence="9">
    <location>
        <position position="226"/>
    </location>
    <ligand>
        <name>NADP(+)</name>
        <dbReference type="ChEBI" id="CHEBI:58349"/>
    </ligand>
</feature>
<keyword evidence="5 9" id="KW-0521">NADP</keyword>
<sequence>MILLDGAKIARKVYADLKTEIAALPAKPRLAVVVVGKDPVVESFITQKKKAAESIGVEVRVYPFPETITTNELRRRIAVIVHEKKNMGVIIQLPLPPHINKHYILNAIPPEKDPDVLSGRAIGNFAVGKSSIMPPVAQAIKLLFENYGVDYKNKHVLLLGAGSLVGRPVALWLLSEHASFSVVGSPEHDPEPFFQSAEIVIAGIGRPGFVTGKMVRQGTVVVDAGTSESAGRVVGDVDVRSVSPKASYLARVPGGVGPVTVASLLKNLLILAKR</sequence>
<feature type="domain" description="Tetrahydrofolate dehydrogenase/cyclohydrolase catalytic" evidence="10">
    <location>
        <begin position="4"/>
        <end position="115"/>
    </location>
</feature>
<evidence type="ECO:0000256" key="7">
    <source>
        <dbReference type="ARBA" id="ARBA00023167"/>
    </source>
</evidence>
<keyword evidence="6 9" id="KW-0560">Oxidoreductase</keyword>
<dbReference type="Gene3D" id="3.40.50.720">
    <property type="entry name" value="NAD(P)-binding Rossmann-like Domain"/>
    <property type="match status" value="1"/>
</dbReference>
<dbReference type="Pfam" id="PF02882">
    <property type="entry name" value="THF_DHG_CYH_C"/>
    <property type="match status" value="1"/>
</dbReference>
<keyword evidence="8 9" id="KW-0511">Multifunctional enzyme</keyword>
<dbReference type="SUPFAM" id="SSF53223">
    <property type="entry name" value="Aminoacid dehydrogenase-like, N-terminal domain"/>
    <property type="match status" value="1"/>
</dbReference>
<dbReference type="InterPro" id="IPR020631">
    <property type="entry name" value="THF_DH/CycHdrlase_NAD-bd_dom"/>
</dbReference>
<organism evidence="12 13">
    <name type="scientific">Candidatus Sungiibacteriota bacterium</name>
    <dbReference type="NCBI Taxonomy" id="2750080"/>
    <lineage>
        <taxon>Bacteria</taxon>
        <taxon>Candidatus Sungiibacteriota</taxon>
    </lineage>
</organism>
<dbReference type="GO" id="GO:0006164">
    <property type="term" value="P:purine nucleotide biosynthetic process"/>
    <property type="evidence" value="ECO:0007669"/>
    <property type="project" value="UniProtKB-KW"/>
</dbReference>
<dbReference type="HAMAP" id="MF_01576">
    <property type="entry name" value="THF_DHG_CYH"/>
    <property type="match status" value="1"/>
</dbReference>
<dbReference type="GO" id="GO:0005829">
    <property type="term" value="C:cytosol"/>
    <property type="evidence" value="ECO:0007669"/>
    <property type="project" value="TreeGrafter"/>
</dbReference>
<feature type="binding site" evidence="9">
    <location>
        <begin position="160"/>
        <end position="162"/>
    </location>
    <ligand>
        <name>NADP(+)</name>
        <dbReference type="ChEBI" id="CHEBI:58349"/>
    </ligand>
</feature>
<evidence type="ECO:0000256" key="6">
    <source>
        <dbReference type="ARBA" id="ARBA00023002"/>
    </source>
</evidence>
<accession>A0A932VR16</accession>
<dbReference type="InterPro" id="IPR020630">
    <property type="entry name" value="THF_DH/CycHdrlase_cat_dom"/>
</dbReference>
<dbReference type="AlphaFoldDB" id="A0A932VR16"/>